<feature type="coiled-coil region" evidence="1">
    <location>
        <begin position="884"/>
        <end position="921"/>
    </location>
</feature>
<feature type="compositionally biased region" description="Polar residues" evidence="2">
    <location>
        <begin position="70"/>
        <end position="84"/>
    </location>
</feature>
<dbReference type="Proteomes" id="UP000807504">
    <property type="component" value="Unassembled WGS sequence"/>
</dbReference>
<evidence type="ECO:0000313" key="3">
    <source>
        <dbReference type="EMBL" id="KAF8792962.1"/>
    </source>
</evidence>
<feature type="region of interest" description="Disordered" evidence="2">
    <location>
        <begin position="466"/>
        <end position="601"/>
    </location>
</feature>
<keyword evidence="4" id="KW-1185">Reference proteome</keyword>
<evidence type="ECO:0000256" key="1">
    <source>
        <dbReference type="SAM" id="Coils"/>
    </source>
</evidence>
<organism evidence="3 4">
    <name type="scientific">Argiope bruennichi</name>
    <name type="common">Wasp spider</name>
    <name type="synonym">Aranea bruennichi</name>
    <dbReference type="NCBI Taxonomy" id="94029"/>
    <lineage>
        <taxon>Eukaryota</taxon>
        <taxon>Metazoa</taxon>
        <taxon>Ecdysozoa</taxon>
        <taxon>Arthropoda</taxon>
        <taxon>Chelicerata</taxon>
        <taxon>Arachnida</taxon>
        <taxon>Araneae</taxon>
        <taxon>Araneomorphae</taxon>
        <taxon>Entelegynae</taxon>
        <taxon>Araneoidea</taxon>
        <taxon>Araneidae</taxon>
        <taxon>Argiope</taxon>
    </lineage>
</organism>
<protein>
    <submittedName>
        <fullName evidence="3">Uncharacterized protein</fullName>
    </submittedName>
</protein>
<feature type="region of interest" description="Disordered" evidence="2">
    <location>
        <begin position="41"/>
        <end position="98"/>
    </location>
</feature>
<accession>A0A8T0FQU3</accession>
<feature type="compositionally biased region" description="Polar residues" evidence="2">
    <location>
        <begin position="470"/>
        <end position="510"/>
    </location>
</feature>
<reference evidence="3" key="2">
    <citation type="submission" date="2020-06" db="EMBL/GenBank/DDBJ databases">
        <authorList>
            <person name="Sheffer M."/>
        </authorList>
    </citation>
    <scope>NUCLEOTIDE SEQUENCE</scope>
</reference>
<feature type="compositionally biased region" description="Polar residues" evidence="2">
    <location>
        <begin position="517"/>
        <end position="581"/>
    </location>
</feature>
<dbReference type="EMBL" id="JABXBU010000003">
    <property type="protein sequence ID" value="KAF8792962.1"/>
    <property type="molecule type" value="Genomic_DNA"/>
</dbReference>
<reference evidence="3" key="1">
    <citation type="journal article" date="2020" name="bioRxiv">
        <title>Chromosome-level reference genome of the European wasp spider Argiope bruennichi: a resource for studies on range expansion and evolutionary adaptation.</title>
        <authorList>
            <person name="Sheffer M.M."/>
            <person name="Hoppe A."/>
            <person name="Krehenwinkel H."/>
            <person name="Uhl G."/>
            <person name="Kuss A.W."/>
            <person name="Jensen L."/>
            <person name="Jensen C."/>
            <person name="Gillespie R.G."/>
            <person name="Hoff K.J."/>
            <person name="Prost S."/>
        </authorList>
    </citation>
    <scope>NUCLEOTIDE SEQUENCE</scope>
</reference>
<evidence type="ECO:0000313" key="4">
    <source>
        <dbReference type="Proteomes" id="UP000807504"/>
    </source>
</evidence>
<comment type="caution">
    <text evidence="3">The sequence shown here is derived from an EMBL/GenBank/DDBJ whole genome shotgun (WGS) entry which is preliminary data.</text>
</comment>
<feature type="compositionally biased region" description="Polar residues" evidence="2">
    <location>
        <begin position="418"/>
        <end position="444"/>
    </location>
</feature>
<feature type="region of interest" description="Disordered" evidence="2">
    <location>
        <begin position="819"/>
        <end position="870"/>
    </location>
</feature>
<evidence type="ECO:0000256" key="2">
    <source>
        <dbReference type="SAM" id="MobiDB-lite"/>
    </source>
</evidence>
<feature type="region of interest" description="Disordered" evidence="2">
    <location>
        <begin position="1"/>
        <end position="20"/>
    </location>
</feature>
<feature type="coiled-coil region" evidence="1">
    <location>
        <begin position="104"/>
        <end position="218"/>
    </location>
</feature>
<proteinExistence type="predicted"/>
<name>A0A8T0FQU3_ARGBR</name>
<feature type="region of interest" description="Disordered" evidence="2">
    <location>
        <begin position="1647"/>
        <end position="1668"/>
    </location>
</feature>
<sequence length="2063" mass="231711">MDPDSTNSPSTCGSSPDQFANIDENYISNFLNTEDNCSTEVIHPSDTSFTTPNDTLERNHDQVTPEETSEMNNINGHSHMSNNESCDENDKDIHNNIPNNGLELAKKFQELMDIEKEAKDLREKLEQSEKEKTQLQLEYDSLKAENYQLKSLKDQEETYKKVIELQKNQKEETNQKVIELQKDLANKSNAQIKLRNEIESCNLQVSEANDSIKKMKNNNKRLWNMVTQFARKLANADLLTVKERNIMKEYGEENDISLNIFDSKAQEEEKDQSLALKNQKDIDIKQNRVLIKSENKTIASDYCLPIQSKESESKNSEIKNEGYQFSQGNSSLVKDQLSSRANCFEKSCSEDEDPVMPDNINIDDLVKMRKQVCIPIDQWPIISPIPQTPNNNRFRQGPPRKDLRVDNPSMIVPFHKSLGQTSESSKNQGSLNEGDSSKPNSSRKLTFCHQQSEGFDVNTEHTNHIFELGTGNSNPDQISGASKNQGVLNVSDSSTPNSSRKLTSSHQQSEGFDVNMEYTNQIFESGTGNSNHNPNPGQTSEASKNQGLLNVGDSSTPNSSRNLTSCHQQSGGSDGNTTNQIFELGAGNSNHNYANANSNTKSPLMRISSKRRHDGTAKIDFNLTTTPITMVVNPNNWKVSYILGPHDIDTDNPLSIQPQRETASVQACGSLTDNLENFEKSEHINNKEHTVERVSSPELTTPVLVSSEQRNFFSVRKPNVSKPDIVNPDISYSNGSKALDAFADQCKNDTNHQHIKNHADDNRFIVPRSCASLSPYKKENELFSQELLSPPHNLCSPVSELKSRKSTNVSNVSKRCSLSVPDVNNNLKKDSTISESTDESKNSPKSSLTKKQKKRSLMPTVESSNIVPARNKGRTLLSRALCSSKNIEKQNANVQKINANNENENANIESANTDIQEKKSENISDENKTSTTFQPDKEKYLLQRQGRIEKQIKLNSSSCSDGSSNCMIKPRDLIEENENIGEAMQQVETLYNNVDNNKEVSRIKVKSSTKIKRKKDLVDISPKKKTKSKELKRIVTLKNEDVESAVQRMEGDVEVKQLIAEEHIDSNFSISNLVENSLERHKSEKYVGDVPPKIDTQHEKKISDIFEMKLKEMDNFSNNSVSSSVESLTKNEDISVVAEESNILVPNSIAYSILENDLEAFNSPKVNNSQNYNKSILAKNQVDISANTDYFNNEVTQQEINAHISNVNKLIKKTESVEIQYSELCKQNSSMEINSLPTNQACNLPLQQNRDSHHTTKSMYNPFQKSSEVSMTLNPPKCSPLKIKSPKLSASKIKSPSKSPAEAKSPDCNSFNSSNNSEVNANFPEVNLPPLPLDPFGLSGNKISTFLHKEKNAGIKSVEPSHDESIKLSASNSNDLSKSVLLPESGSIAETVNNIETNASMLFNHQECVVDNIIDFLLKDEDSNIKSISDAESKDKYSSNSEITIDNSLNETKAEIPPAPSQTISDYLTSSAASSFESTSNTYSTVDMIINNVAVGDITEAEEPKASSQIDSNVIVSSAASSVETISNIDTVIDSVAVGDVEIEVKSQDPLSRTCRKRQTPIVSSSHHADKKKVKGCLKSMDLSTSEESALLVNIKHDSCHISETDSDFDSPLIIAEDFEEVQQSIPVSEVRNSNEKVEFNEELNSMKENSPNKTVNKKQKNRSKKAKKIENKIELPHIEAAFQAIDKIRFTETHFNFHVHELTRILSNPSVIESTPKLAFHLVKYLHTTRKNPLLSFSLSGDPDNLLPPSELCIVKALLAVDTKSKPHLNGLLSFIIEAMYQLVLGKLQYHIYGLSSLCRVMAAICKELNNIVKPRNLCCDLLRYRHKFAPFLVASIVSVYKEAFEVHPDTTEEEEIFLSALSYGVQQKPKTLTETQWKHCSNVFCKYLTVEFCTDISKTIPDLLKFIEDKRKLGYNRNDLLIGVLSICARVNGWSWAQEHLLEAYVLPNLLTYSKEDDGEYDFAFFADLCTEICFDCPDEKLSHTYLMKYWKNPEREFVQIYAGASLLKLLLLRNDLFPEEMQEWITYHHEDHRIVASTRMYFNLRLMVEQDLELHGTMII</sequence>
<feature type="compositionally biased region" description="Polar residues" evidence="2">
    <location>
        <begin position="1"/>
        <end position="18"/>
    </location>
</feature>
<feature type="compositionally biased region" description="Basic and acidic residues" evidence="2">
    <location>
        <begin position="827"/>
        <end position="842"/>
    </location>
</feature>
<keyword evidence="1" id="KW-0175">Coiled coil</keyword>
<feature type="compositionally biased region" description="Low complexity" evidence="2">
    <location>
        <begin position="585"/>
        <end position="599"/>
    </location>
</feature>
<gene>
    <name evidence="3" type="ORF">HNY73_004496</name>
</gene>
<feature type="compositionally biased region" description="Low complexity" evidence="2">
    <location>
        <begin position="1275"/>
        <end position="1316"/>
    </location>
</feature>
<feature type="region of interest" description="Disordered" evidence="2">
    <location>
        <begin position="1267"/>
        <end position="1316"/>
    </location>
</feature>
<feature type="compositionally biased region" description="Basic residues" evidence="2">
    <location>
        <begin position="1656"/>
        <end position="1668"/>
    </location>
</feature>
<feature type="region of interest" description="Disordered" evidence="2">
    <location>
        <begin position="382"/>
        <end position="444"/>
    </location>
</feature>
<feature type="compositionally biased region" description="Polar residues" evidence="2">
    <location>
        <begin position="41"/>
        <end position="54"/>
    </location>
</feature>